<sequence>MMIHHYDSHTGQYISSALADPDPRNPSAWLQPAFTTLVPLPERNRYEWPFFRDDAWVMLPDYRGVILYRTESGEPAELGVPGVTPQEAGLTPDPRPSELHRWTAEGWTLDAALVAERTRAAAMAEFDRLMAIAREANAGKADAYAAGLLDAVGAALFKAWSAYQLDLVRVVNSTDFPVVADWPEAPNVEAITAAIEAEEAAKAAARAEYDALVALANEATAGKAEAYAAGQLDAVQKAIYEAWLSFLLQLQHVALAPTFPLCVTLPTQPDEAAIEAGVHAKDGAASAAEGS</sequence>
<dbReference type="AlphaFoldDB" id="B3R3K0"/>
<accession>B3R3K0</accession>
<dbReference type="RefSeq" id="WP_012352216.1">
    <property type="nucleotide sequence ID" value="NC_010528.1"/>
</dbReference>
<evidence type="ECO:0000313" key="3">
    <source>
        <dbReference type="Proteomes" id="UP000001692"/>
    </source>
</evidence>
<dbReference type="KEGG" id="cti:RALTA_A0914"/>
<name>B3R3K0_CUPTR</name>
<dbReference type="InterPro" id="IPR003458">
    <property type="entry name" value="Phage_T4_Gp38_tail_assem"/>
</dbReference>
<gene>
    <name evidence="2" type="primary">gpG</name>
    <name evidence="2" type="ordered locus">RALTA_A0914</name>
</gene>
<keyword evidence="1" id="KW-0175">Coiled coil</keyword>
<dbReference type="HOGENOM" id="CLU_084143_1_0_4"/>
<dbReference type="eggNOG" id="ENOG5032YSK">
    <property type="taxonomic scope" value="Bacteria"/>
</dbReference>
<dbReference type="EMBL" id="CU633749">
    <property type="protein sequence ID" value="CAQ68882.1"/>
    <property type="molecule type" value="Genomic_DNA"/>
</dbReference>
<evidence type="ECO:0000256" key="1">
    <source>
        <dbReference type="SAM" id="Coils"/>
    </source>
</evidence>
<keyword evidence="3" id="KW-1185">Reference proteome</keyword>
<proteinExistence type="predicted"/>
<reference evidence="2 3" key="1">
    <citation type="journal article" date="2008" name="Genome Res.">
        <title>Genome sequence of the beta-rhizobium Cupriavidus taiwanensis and comparative genomics of rhizobia.</title>
        <authorList>
            <person name="Amadou C."/>
            <person name="Pascal G."/>
            <person name="Mangenot S."/>
            <person name="Glew M."/>
            <person name="Bontemps C."/>
            <person name="Capela D."/>
            <person name="Carrere S."/>
            <person name="Cruveiller S."/>
            <person name="Dossat C."/>
            <person name="Lajus A."/>
            <person name="Marchetti M."/>
            <person name="Poinsot V."/>
            <person name="Rouy Z."/>
            <person name="Servin B."/>
            <person name="Saad M."/>
            <person name="Schenowitz C."/>
            <person name="Barbe V."/>
            <person name="Batut J."/>
            <person name="Medigue C."/>
            <person name="Masson-Boivin C."/>
        </authorList>
    </citation>
    <scope>NUCLEOTIDE SEQUENCE [LARGE SCALE GENOMIC DNA]</scope>
    <source>
        <strain evidence="3">DSM 17343 / BCRC 17206 / CCUG 44338 / CIP 107171 / LMG 19424 / R1</strain>
    </source>
</reference>
<dbReference type="Proteomes" id="UP000001692">
    <property type="component" value="Chromosome 1"/>
</dbReference>
<protein>
    <submittedName>
        <fullName evidence="2">Phage tail fiber assembly protein</fullName>
    </submittedName>
</protein>
<dbReference type="GeneID" id="29761078"/>
<feature type="coiled-coil region" evidence="1">
    <location>
        <begin position="188"/>
        <end position="215"/>
    </location>
</feature>
<organism evidence="2 3">
    <name type="scientific">Cupriavidus taiwanensis (strain DSM 17343 / BCRC 17206 / CCUG 44338 / CIP 107171 / LMG 19424 / R1)</name>
    <name type="common">Ralstonia taiwanensis (strain LMG 19424)</name>
    <dbReference type="NCBI Taxonomy" id="977880"/>
    <lineage>
        <taxon>Bacteria</taxon>
        <taxon>Pseudomonadati</taxon>
        <taxon>Pseudomonadota</taxon>
        <taxon>Betaproteobacteria</taxon>
        <taxon>Burkholderiales</taxon>
        <taxon>Burkholderiaceae</taxon>
        <taxon>Cupriavidus</taxon>
    </lineage>
</organism>
<dbReference type="Pfam" id="PF02413">
    <property type="entry name" value="Caudo_TAP"/>
    <property type="match status" value="1"/>
</dbReference>
<evidence type="ECO:0000313" key="2">
    <source>
        <dbReference type="EMBL" id="CAQ68882.1"/>
    </source>
</evidence>